<dbReference type="PANTHER" id="PTHR46890">
    <property type="entry name" value="NON-LTR RETROLELEMENT REVERSE TRANSCRIPTASE-LIKE PROTEIN-RELATED"/>
    <property type="match status" value="1"/>
</dbReference>
<sequence length="251" mass="29427">MKTTKVPIKSWLHANRKELCTSNYLENKLMEVDKKAKMEGWSKNIRSLRLSLLSDLWKSVRKEEQSWRQKSRVKWLIEGYTEFFHFISNDKRRRNFIGDICLNRVLASDPQEIRRGISYHFKNHYENVGWKRPKIGGLDLMRLFQAKRLCLEEEFSLEEVLVAVKSCDGNKAPGPDGLNRKFIKANWEVIEEDVMNFFGEFHKDSSKIKELNNTFLALILKISKPINMGDYRPISLVGTTYKVVAKVLDKP</sequence>
<dbReference type="InterPro" id="IPR052343">
    <property type="entry name" value="Retrotransposon-Effector_Assoc"/>
</dbReference>
<reference evidence="1" key="1">
    <citation type="journal article" date="2023" name="Plant J.">
        <title>Genome sequences and population genomics provide insights into the demographic history, inbreeding, and mutation load of two 'living fossil' tree species of Dipteronia.</title>
        <authorList>
            <person name="Feng Y."/>
            <person name="Comes H.P."/>
            <person name="Chen J."/>
            <person name="Zhu S."/>
            <person name="Lu R."/>
            <person name="Zhang X."/>
            <person name="Li P."/>
            <person name="Qiu J."/>
            <person name="Olsen K.M."/>
            <person name="Qiu Y."/>
        </authorList>
    </citation>
    <scope>NUCLEOTIDE SEQUENCE</scope>
    <source>
        <strain evidence="1">KIB01</strain>
    </source>
</reference>
<evidence type="ECO:0000313" key="2">
    <source>
        <dbReference type="Proteomes" id="UP001280121"/>
    </source>
</evidence>
<comment type="caution">
    <text evidence="1">The sequence shown here is derived from an EMBL/GenBank/DDBJ whole genome shotgun (WGS) entry which is preliminary data.</text>
</comment>
<dbReference type="PANTHER" id="PTHR46890:SF50">
    <property type="entry name" value="RNA-DIRECTED DNA POLYMERASE, EUKARYOTA, REVERSE TRANSCRIPTASE ZINC-BINDING DOMAIN PROTEIN-RELATED"/>
    <property type="match status" value="1"/>
</dbReference>
<dbReference type="AlphaFoldDB" id="A0AAD9WS23"/>
<evidence type="ECO:0008006" key="3">
    <source>
        <dbReference type="Google" id="ProtNLM"/>
    </source>
</evidence>
<name>A0AAD9WS23_9ROSI</name>
<protein>
    <recommendedName>
        <fullName evidence="3">Reverse transcriptase domain-containing protein</fullName>
    </recommendedName>
</protein>
<dbReference type="EMBL" id="JANJYI010000008">
    <property type="protein sequence ID" value="KAK2640305.1"/>
    <property type="molecule type" value="Genomic_DNA"/>
</dbReference>
<gene>
    <name evidence="1" type="ORF">Ddye_028100</name>
</gene>
<dbReference type="Proteomes" id="UP001280121">
    <property type="component" value="Unassembled WGS sequence"/>
</dbReference>
<evidence type="ECO:0000313" key="1">
    <source>
        <dbReference type="EMBL" id="KAK2640305.1"/>
    </source>
</evidence>
<organism evidence="1 2">
    <name type="scientific">Dipteronia dyeriana</name>
    <dbReference type="NCBI Taxonomy" id="168575"/>
    <lineage>
        <taxon>Eukaryota</taxon>
        <taxon>Viridiplantae</taxon>
        <taxon>Streptophyta</taxon>
        <taxon>Embryophyta</taxon>
        <taxon>Tracheophyta</taxon>
        <taxon>Spermatophyta</taxon>
        <taxon>Magnoliopsida</taxon>
        <taxon>eudicotyledons</taxon>
        <taxon>Gunneridae</taxon>
        <taxon>Pentapetalae</taxon>
        <taxon>rosids</taxon>
        <taxon>malvids</taxon>
        <taxon>Sapindales</taxon>
        <taxon>Sapindaceae</taxon>
        <taxon>Hippocastanoideae</taxon>
        <taxon>Acereae</taxon>
        <taxon>Dipteronia</taxon>
    </lineage>
</organism>
<keyword evidence="2" id="KW-1185">Reference proteome</keyword>
<accession>A0AAD9WS23</accession>
<proteinExistence type="predicted"/>